<comment type="caution">
    <text evidence="1">The sequence shown here is derived from an EMBL/GenBank/DDBJ whole genome shotgun (WGS) entry which is preliminary data.</text>
</comment>
<sequence>MAASAFEFTQLKAVMLPLYIVALTDMRTLAFSKGELTLESLQKHLGQDTAQLGPTCRKDVLVYLQHLRNGSEWALKMFDSSGKADSGILKGGHTFIGFYSECLEALPDSSVMQKLHEHSPPPPSFTSMYCRSEVRIAPSNRSDEKAAGESWQTRLFPVSPEVTPLRPAAQRGSEGGPVPRRRWLYRRRLCCNHISEALLFGADTARLFFVVLATVAGAATVYDYTGRRNKKAAQQCVGLEPLHLNNVQGNPDDMNRSGYIKEIVNQGSLAVVTFLFIG</sequence>
<organism evidence="1 2">
    <name type="scientific">Hyalomma asiaticum</name>
    <name type="common">Tick</name>
    <dbReference type="NCBI Taxonomy" id="266040"/>
    <lineage>
        <taxon>Eukaryota</taxon>
        <taxon>Metazoa</taxon>
        <taxon>Ecdysozoa</taxon>
        <taxon>Arthropoda</taxon>
        <taxon>Chelicerata</taxon>
        <taxon>Arachnida</taxon>
        <taxon>Acari</taxon>
        <taxon>Parasitiformes</taxon>
        <taxon>Ixodida</taxon>
        <taxon>Ixodoidea</taxon>
        <taxon>Ixodidae</taxon>
        <taxon>Hyalomminae</taxon>
        <taxon>Hyalomma</taxon>
    </lineage>
</organism>
<dbReference type="Proteomes" id="UP000821845">
    <property type="component" value="Chromosome 2"/>
</dbReference>
<keyword evidence="2" id="KW-1185">Reference proteome</keyword>
<name>A0ACB7T044_HYAAI</name>
<gene>
    <name evidence="1" type="ORF">HPB50_018641</name>
</gene>
<protein>
    <submittedName>
        <fullName evidence="1">Uncharacterized protein</fullName>
    </submittedName>
</protein>
<dbReference type="EMBL" id="CM023482">
    <property type="protein sequence ID" value="KAH6939501.1"/>
    <property type="molecule type" value="Genomic_DNA"/>
</dbReference>
<accession>A0ACB7T044</accession>
<evidence type="ECO:0000313" key="1">
    <source>
        <dbReference type="EMBL" id="KAH6939501.1"/>
    </source>
</evidence>
<reference evidence="1" key="1">
    <citation type="submission" date="2020-05" db="EMBL/GenBank/DDBJ databases">
        <title>Large-scale comparative analyses of tick genomes elucidate their genetic diversity and vector capacities.</title>
        <authorList>
            <person name="Jia N."/>
            <person name="Wang J."/>
            <person name="Shi W."/>
            <person name="Du L."/>
            <person name="Sun Y."/>
            <person name="Zhan W."/>
            <person name="Jiang J."/>
            <person name="Wang Q."/>
            <person name="Zhang B."/>
            <person name="Ji P."/>
            <person name="Sakyi L.B."/>
            <person name="Cui X."/>
            <person name="Yuan T."/>
            <person name="Jiang B."/>
            <person name="Yang W."/>
            <person name="Lam T.T.-Y."/>
            <person name="Chang Q."/>
            <person name="Ding S."/>
            <person name="Wang X."/>
            <person name="Zhu J."/>
            <person name="Ruan X."/>
            <person name="Zhao L."/>
            <person name="Wei J."/>
            <person name="Que T."/>
            <person name="Du C."/>
            <person name="Cheng J."/>
            <person name="Dai P."/>
            <person name="Han X."/>
            <person name="Huang E."/>
            <person name="Gao Y."/>
            <person name="Liu J."/>
            <person name="Shao H."/>
            <person name="Ye R."/>
            <person name="Li L."/>
            <person name="Wei W."/>
            <person name="Wang X."/>
            <person name="Wang C."/>
            <person name="Yang T."/>
            <person name="Huo Q."/>
            <person name="Li W."/>
            <person name="Guo W."/>
            <person name="Chen H."/>
            <person name="Zhou L."/>
            <person name="Ni X."/>
            <person name="Tian J."/>
            <person name="Zhou Y."/>
            <person name="Sheng Y."/>
            <person name="Liu T."/>
            <person name="Pan Y."/>
            <person name="Xia L."/>
            <person name="Li J."/>
            <person name="Zhao F."/>
            <person name="Cao W."/>
        </authorList>
    </citation>
    <scope>NUCLEOTIDE SEQUENCE</scope>
    <source>
        <strain evidence="1">Hyas-2018</strain>
    </source>
</reference>
<proteinExistence type="predicted"/>
<evidence type="ECO:0000313" key="2">
    <source>
        <dbReference type="Proteomes" id="UP000821845"/>
    </source>
</evidence>